<keyword evidence="2" id="KW-0378">Hydrolase</keyword>
<keyword evidence="8" id="KW-1185">Reference proteome</keyword>
<dbReference type="Gene3D" id="3.60.40.10">
    <property type="entry name" value="PPM-type phosphatase domain"/>
    <property type="match status" value="1"/>
</dbReference>
<gene>
    <name evidence="7" type="ORF">LUZ62_080884</name>
</gene>
<name>A0AAV8BU07_9POAL</name>
<dbReference type="InterPro" id="IPR015655">
    <property type="entry name" value="PP2C"/>
</dbReference>
<proteinExistence type="predicted"/>
<reference evidence="7" key="1">
    <citation type="submission" date="2022-08" db="EMBL/GenBank/DDBJ databases">
        <authorList>
            <person name="Marques A."/>
        </authorList>
    </citation>
    <scope>NUCLEOTIDE SEQUENCE</scope>
    <source>
        <strain evidence="7">RhyPub2mFocal</strain>
        <tissue evidence="7">Leaves</tissue>
    </source>
</reference>
<dbReference type="InterPro" id="IPR001932">
    <property type="entry name" value="PPM-type_phosphatase-like_dom"/>
</dbReference>
<accession>A0AAV8BU07</accession>
<keyword evidence="3" id="KW-0904">Protein phosphatase</keyword>
<dbReference type="Proteomes" id="UP001140206">
    <property type="component" value="Chromosome 5"/>
</dbReference>
<evidence type="ECO:0000256" key="4">
    <source>
        <dbReference type="ARBA" id="ARBA00047761"/>
    </source>
</evidence>
<comment type="catalytic activity">
    <reaction evidence="5">
        <text>O-phospho-L-threonyl-[protein] + H2O = L-threonyl-[protein] + phosphate</text>
        <dbReference type="Rhea" id="RHEA:47004"/>
        <dbReference type="Rhea" id="RHEA-COMP:11060"/>
        <dbReference type="Rhea" id="RHEA-COMP:11605"/>
        <dbReference type="ChEBI" id="CHEBI:15377"/>
        <dbReference type="ChEBI" id="CHEBI:30013"/>
        <dbReference type="ChEBI" id="CHEBI:43474"/>
        <dbReference type="ChEBI" id="CHEBI:61977"/>
        <dbReference type="EC" id="3.1.3.16"/>
    </reaction>
</comment>
<evidence type="ECO:0000259" key="6">
    <source>
        <dbReference type="PROSITE" id="PS51746"/>
    </source>
</evidence>
<dbReference type="GO" id="GO:0004722">
    <property type="term" value="F:protein serine/threonine phosphatase activity"/>
    <property type="evidence" value="ECO:0007669"/>
    <property type="project" value="UniProtKB-EC"/>
</dbReference>
<dbReference type="EC" id="3.1.3.16" evidence="1"/>
<evidence type="ECO:0000256" key="2">
    <source>
        <dbReference type="ARBA" id="ARBA00022801"/>
    </source>
</evidence>
<evidence type="ECO:0000313" key="7">
    <source>
        <dbReference type="EMBL" id="KAJ4746479.1"/>
    </source>
</evidence>
<dbReference type="AlphaFoldDB" id="A0AAV8BU07"/>
<evidence type="ECO:0000256" key="1">
    <source>
        <dbReference type="ARBA" id="ARBA00013081"/>
    </source>
</evidence>
<dbReference type="SMART" id="SM00332">
    <property type="entry name" value="PP2Cc"/>
    <property type="match status" value="1"/>
</dbReference>
<evidence type="ECO:0000256" key="5">
    <source>
        <dbReference type="ARBA" id="ARBA00048336"/>
    </source>
</evidence>
<evidence type="ECO:0000313" key="8">
    <source>
        <dbReference type="Proteomes" id="UP001140206"/>
    </source>
</evidence>
<comment type="caution">
    <text evidence="7">The sequence shown here is derived from an EMBL/GenBank/DDBJ whole genome shotgun (WGS) entry which is preliminary data.</text>
</comment>
<dbReference type="EMBL" id="JAMFTS010000005">
    <property type="protein sequence ID" value="KAJ4746479.1"/>
    <property type="molecule type" value="Genomic_DNA"/>
</dbReference>
<sequence>METITVSIYARPSGLNPYQVPTSPTALLHLHQPIYIHITMNFLEMPCVPIGSNIGYGVASIIGKSRAMKDAVKVVPAFTRTACDHEYDFVAVYDGHSNSQVALASWERMHFIMAEEVARRWWPVTESESLCWEDVMVESFRRLDAEVTASKELKQLIVKYDGFEPGYAGTVASTVLVAVVGENRVIVANCGVSPPFLSRGGSTFLISSEMQRIEEARGTAIESDSRYVPGLATSKSVDCEICKPEVTVTVMERVDEDEFLIIASDGLWDVISNETACRIVRECFLTGSTPTEAASLLTTFAISRNSRNNISVIVVQLSTQIRS</sequence>
<dbReference type="PROSITE" id="PS51746">
    <property type="entry name" value="PPM_2"/>
    <property type="match status" value="1"/>
</dbReference>
<evidence type="ECO:0000256" key="3">
    <source>
        <dbReference type="ARBA" id="ARBA00022912"/>
    </source>
</evidence>
<protein>
    <recommendedName>
        <fullName evidence="1">protein-serine/threonine phosphatase</fullName>
        <ecNumber evidence="1">3.1.3.16</ecNumber>
    </recommendedName>
</protein>
<dbReference type="InterPro" id="IPR036457">
    <property type="entry name" value="PPM-type-like_dom_sf"/>
</dbReference>
<dbReference type="PANTHER" id="PTHR47992">
    <property type="entry name" value="PROTEIN PHOSPHATASE"/>
    <property type="match status" value="1"/>
</dbReference>
<feature type="domain" description="PPM-type phosphatase" evidence="6">
    <location>
        <begin position="55"/>
        <end position="317"/>
    </location>
</feature>
<organism evidence="7 8">
    <name type="scientific">Rhynchospora pubera</name>
    <dbReference type="NCBI Taxonomy" id="906938"/>
    <lineage>
        <taxon>Eukaryota</taxon>
        <taxon>Viridiplantae</taxon>
        <taxon>Streptophyta</taxon>
        <taxon>Embryophyta</taxon>
        <taxon>Tracheophyta</taxon>
        <taxon>Spermatophyta</taxon>
        <taxon>Magnoliopsida</taxon>
        <taxon>Liliopsida</taxon>
        <taxon>Poales</taxon>
        <taxon>Cyperaceae</taxon>
        <taxon>Cyperoideae</taxon>
        <taxon>Rhynchosporeae</taxon>
        <taxon>Rhynchospora</taxon>
    </lineage>
</organism>
<dbReference type="CDD" id="cd00143">
    <property type="entry name" value="PP2Cc"/>
    <property type="match status" value="1"/>
</dbReference>
<dbReference type="SUPFAM" id="SSF81606">
    <property type="entry name" value="PP2C-like"/>
    <property type="match status" value="1"/>
</dbReference>
<comment type="catalytic activity">
    <reaction evidence="4">
        <text>O-phospho-L-seryl-[protein] + H2O = L-seryl-[protein] + phosphate</text>
        <dbReference type="Rhea" id="RHEA:20629"/>
        <dbReference type="Rhea" id="RHEA-COMP:9863"/>
        <dbReference type="Rhea" id="RHEA-COMP:11604"/>
        <dbReference type="ChEBI" id="CHEBI:15377"/>
        <dbReference type="ChEBI" id="CHEBI:29999"/>
        <dbReference type="ChEBI" id="CHEBI:43474"/>
        <dbReference type="ChEBI" id="CHEBI:83421"/>
        <dbReference type="EC" id="3.1.3.16"/>
    </reaction>
</comment>
<dbReference type="Pfam" id="PF00481">
    <property type="entry name" value="PP2C"/>
    <property type="match status" value="1"/>
</dbReference>